<dbReference type="GO" id="GO:0043916">
    <property type="term" value="F:DNA-7-methylguanine glycosylase activity"/>
    <property type="evidence" value="ECO:0007669"/>
    <property type="project" value="TreeGrafter"/>
</dbReference>
<evidence type="ECO:0000256" key="2">
    <source>
        <dbReference type="ARBA" id="ARBA00012000"/>
    </source>
</evidence>
<dbReference type="EC" id="3.2.2.21" evidence="2"/>
<dbReference type="InterPro" id="IPR011257">
    <property type="entry name" value="DNA_glycosylase"/>
</dbReference>
<dbReference type="Pfam" id="PF00730">
    <property type="entry name" value="HhH-GPD"/>
    <property type="match status" value="1"/>
</dbReference>
<dbReference type="GO" id="GO:0005737">
    <property type="term" value="C:cytoplasm"/>
    <property type="evidence" value="ECO:0007669"/>
    <property type="project" value="TreeGrafter"/>
</dbReference>
<dbReference type="InterPro" id="IPR051912">
    <property type="entry name" value="Alkylbase_DNA_Glycosylase/TA"/>
</dbReference>
<dbReference type="PANTHER" id="PTHR43003">
    <property type="entry name" value="DNA-3-METHYLADENINE GLYCOSYLASE"/>
    <property type="match status" value="1"/>
</dbReference>
<dbReference type="Gene3D" id="1.10.340.30">
    <property type="entry name" value="Hypothetical protein, domain 2"/>
    <property type="match status" value="1"/>
</dbReference>
<feature type="domain" description="HhH-GPD" evidence="6">
    <location>
        <begin position="129"/>
        <end position="282"/>
    </location>
</feature>
<evidence type="ECO:0000313" key="8">
    <source>
        <dbReference type="Proteomes" id="UP000317078"/>
    </source>
</evidence>
<dbReference type="PANTHER" id="PTHR43003:SF5">
    <property type="entry name" value="DNA-3-METHYLADENINE GLYCOSYLASE"/>
    <property type="match status" value="1"/>
</dbReference>
<dbReference type="GO" id="GO:0032993">
    <property type="term" value="C:protein-DNA complex"/>
    <property type="evidence" value="ECO:0007669"/>
    <property type="project" value="TreeGrafter"/>
</dbReference>
<dbReference type="GO" id="GO:0008725">
    <property type="term" value="F:DNA-3-methyladenine glycosylase activity"/>
    <property type="evidence" value="ECO:0007669"/>
    <property type="project" value="TreeGrafter"/>
</dbReference>
<organism evidence="7 8">
    <name type="scientific">Muricoccus nepalensis</name>
    <dbReference type="NCBI Taxonomy" id="1854500"/>
    <lineage>
        <taxon>Bacteria</taxon>
        <taxon>Pseudomonadati</taxon>
        <taxon>Pseudomonadota</taxon>
        <taxon>Alphaproteobacteria</taxon>
        <taxon>Acetobacterales</taxon>
        <taxon>Roseomonadaceae</taxon>
        <taxon>Muricoccus</taxon>
    </lineage>
</organism>
<evidence type="ECO:0000259" key="6">
    <source>
        <dbReference type="SMART" id="SM00478"/>
    </source>
</evidence>
<evidence type="ECO:0000256" key="5">
    <source>
        <dbReference type="SAM" id="MobiDB-lite"/>
    </source>
</evidence>
<evidence type="ECO:0000256" key="1">
    <source>
        <dbReference type="ARBA" id="ARBA00000086"/>
    </source>
</evidence>
<dbReference type="GO" id="GO:0006285">
    <property type="term" value="P:base-excision repair, AP site formation"/>
    <property type="evidence" value="ECO:0007669"/>
    <property type="project" value="TreeGrafter"/>
</dbReference>
<comment type="catalytic activity">
    <reaction evidence="1">
        <text>Hydrolysis of alkylated DNA, releasing 3-methyladenine, 3-methylguanine, 7-methylguanine and 7-methyladenine.</text>
        <dbReference type="EC" id="3.2.2.21"/>
    </reaction>
</comment>
<accession>A0A502GGR0</accession>
<dbReference type="Proteomes" id="UP000317078">
    <property type="component" value="Unassembled WGS sequence"/>
</dbReference>
<dbReference type="SUPFAM" id="SSF48150">
    <property type="entry name" value="DNA-glycosylase"/>
    <property type="match status" value="1"/>
</dbReference>
<comment type="caution">
    <text evidence="7">The sequence shown here is derived from an EMBL/GenBank/DDBJ whole genome shotgun (WGS) entry which is preliminary data.</text>
</comment>
<keyword evidence="8" id="KW-1185">Reference proteome</keyword>
<dbReference type="EMBL" id="RCZP01000001">
    <property type="protein sequence ID" value="TPG61329.1"/>
    <property type="molecule type" value="Genomic_DNA"/>
</dbReference>
<gene>
    <name evidence="7" type="ORF">EAH89_01910</name>
</gene>
<keyword evidence="4" id="KW-0234">DNA repair</keyword>
<dbReference type="InterPro" id="IPR003265">
    <property type="entry name" value="HhH-GPD_domain"/>
</dbReference>
<proteinExistence type="predicted"/>
<name>A0A502GGR0_9PROT</name>
<dbReference type="GO" id="GO:0006307">
    <property type="term" value="P:DNA alkylation repair"/>
    <property type="evidence" value="ECO:0007669"/>
    <property type="project" value="TreeGrafter"/>
</dbReference>
<dbReference type="AlphaFoldDB" id="A0A502GGR0"/>
<dbReference type="Gene3D" id="1.10.1670.40">
    <property type="match status" value="1"/>
</dbReference>
<sequence length="296" mass="31108">MSGPRFVARRFTVTGSRLQPAPRRARYRPTAAPSPPQSPGRRRRNGGGRLASPLVAAPAAVHLPRPMPGTPPAAVAPAALAGEPPAWAATGLAALALADPLLHGVLATAGPLLWRRRAPGFPGLLRAICGQQISNHAAGAIWARLRALPGALDPRGLLALDDAALCGAAGLSRPKAAHARSLAAAILEGRLRLHDLPAMTDAEAVAHLSETRGLGRWTAQVHLLFAEDRPDLFPEGDLALAASLAHLRGLPARPAPRALAALAEDWAPWRSLAARLLWHHWRHATGRPGKDPEDDG</sequence>
<protein>
    <recommendedName>
        <fullName evidence="2">DNA-3-methyladenine glycosylase II</fullName>
        <ecNumber evidence="2">3.2.2.21</ecNumber>
    </recommendedName>
</protein>
<dbReference type="SMART" id="SM00478">
    <property type="entry name" value="ENDO3c"/>
    <property type="match status" value="1"/>
</dbReference>
<evidence type="ECO:0000313" key="7">
    <source>
        <dbReference type="EMBL" id="TPG61329.1"/>
    </source>
</evidence>
<dbReference type="GO" id="GO:0032131">
    <property type="term" value="F:alkylated DNA binding"/>
    <property type="evidence" value="ECO:0007669"/>
    <property type="project" value="TreeGrafter"/>
</dbReference>
<keyword evidence="3" id="KW-0227">DNA damage</keyword>
<feature type="region of interest" description="Disordered" evidence="5">
    <location>
        <begin position="1"/>
        <end position="50"/>
    </location>
</feature>
<dbReference type="OrthoDB" id="9811249at2"/>
<reference evidence="7 8" key="1">
    <citation type="journal article" date="2019" name="Environ. Microbiol.">
        <title>Species interactions and distinct microbial communities in high Arctic permafrost affected cryosols are associated with the CH4 and CO2 gas fluxes.</title>
        <authorList>
            <person name="Altshuler I."/>
            <person name="Hamel J."/>
            <person name="Turney S."/>
            <person name="Magnuson E."/>
            <person name="Levesque R."/>
            <person name="Greer C."/>
            <person name="Whyte L.G."/>
        </authorList>
    </citation>
    <scope>NUCLEOTIDE SEQUENCE [LARGE SCALE GENOMIC DNA]</scope>
    <source>
        <strain evidence="7 8">S9.3B</strain>
    </source>
</reference>
<evidence type="ECO:0000256" key="4">
    <source>
        <dbReference type="ARBA" id="ARBA00023204"/>
    </source>
</evidence>
<evidence type="ECO:0000256" key="3">
    <source>
        <dbReference type="ARBA" id="ARBA00022763"/>
    </source>
</evidence>